<accession>E6PR86</accession>
<gene>
    <name evidence="1" type="ORF">CARN2_2913</name>
</gene>
<comment type="caution">
    <text evidence="1">The sequence shown here is derived from an EMBL/GenBank/DDBJ whole genome shotgun (WGS) entry which is preliminary data.</text>
</comment>
<dbReference type="AlphaFoldDB" id="E6PR86"/>
<protein>
    <submittedName>
        <fullName evidence="1">Uncharacterized protein</fullName>
    </submittedName>
</protein>
<dbReference type="EMBL" id="CABM01000043">
    <property type="protein sequence ID" value="CBH97441.1"/>
    <property type="molecule type" value="Genomic_DNA"/>
</dbReference>
<proteinExistence type="predicted"/>
<name>E6PR86_9ZZZZ</name>
<organism evidence="1">
    <name type="scientific">mine drainage metagenome</name>
    <dbReference type="NCBI Taxonomy" id="410659"/>
    <lineage>
        <taxon>unclassified sequences</taxon>
        <taxon>metagenomes</taxon>
        <taxon>ecological metagenomes</taxon>
    </lineage>
</organism>
<sequence length="146" mass="16222">MDITVYRAEALARESRTLPAATYNLARTLQARSPSGVAFVPVRSMQVLAILDATEFVFLDSHTKSWVMLAWQGFHAHERSALDAPVPFESVCYEDSGVEAMRRLPRELHLALQALAAKQRIDGPAKVLNFHARRRGDERPAPPDGA</sequence>
<reference evidence="1" key="1">
    <citation type="submission" date="2009-10" db="EMBL/GenBank/DDBJ databases">
        <title>Diversity of trophic interactions inside an arsenic-rich microbial ecosystem.</title>
        <authorList>
            <person name="Bertin P.N."/>
            <person name="Heinrich-Salmeron A."/>
            <person name="Pelletier E."/>
            <person name="Goulhen-Chollet F."/>
            <person name="Arsene-Ploetze F."/>
            <person name="Gallien S."/>
            <person name="Calteau A."/>
            <person name="Vallenet D."/>
            <person name="Casiot C."/>
            <person name="Chane-Woon-Ming B."/>
            <person name="Giloteaux L."/>
            <person name="Barakat M."/>
            <person name="Bonnefoy V."/>
            <person name="Bruneel O."/>
            <person name="Chandler M."/>
            <person name="Cleiss J."/>
            <person name="Duran R."/>
            <person name="Elbaz-Poulichet F."/>
            <person name="Fonknechten N."/>
            <person name="Lauga B."/>
            <person name="Mornico D."/>
            <person name="Ortet P."/>
            <person name="Schaeffer C."/>
            <person name="Siguier P."/>
            <person name="Alexander Thil Smith A."/>
            <person name="Van Dorsselaer A."/>
            <person name="Weissenbach J."/>
            <person name="Medigue C."/>
            <person name="Le Paslier D."/>
        </authorList>
    </citation>
    <scope>NUCLEOTIDE SEQUENCE</scope>
</reference>
<evidence type="ECO:0000313" key="1">
    <source>
        <dbReference type="EMBL" id="CBH97441.1"/>
    </source>
</evidence>